<comment type="catalytic activity">
    <reaction evidence="7">
        <text>L-lysyl-[lipoyl-carrier protein] + (R)-lipoate + ATP = N(6)-[(R)-lipoyl]-L-lysyl-[lipoyl-carrier protein] + AMP + diphosphate + H(+)</text>
        <dbReference type="Rhea" id="RHEA:49288"/>
        <dbReference type="Rhea" id="RHEA-COMP:10500"/>
        <dbReference type="Rhea" id="RHEA-COMP:10502"/>
        <dbReference type="ChEBI" id="CHEBI:15378"/>
        <dbReference type="ChEBI" id="CHEBI:29969"/>
        <dbReference type="ChEBI" id="CHEBI:30616"/>
        <dbReference type="ChEBI" id="CHEBI:33019"/>
        <dbReference type="ChEBI" id="CHEBI:83088"/>
        <dbReference type="ChEBI" id="CHEBI:83099"/>
        <dbReference type="ChEBI" id="CHEBI:456215"/>
        <dbReference type="EC" id="6.3.1.20"/>
    </reaction>
</comment>
<accession>A0A0R1PTW5</accession>
<dbReference type="Gene3D" id="3.30.390.50">
    <property type="entry name" value="CO dehydrogenase flavoprotein, C-terminal domain"/>
    <property type="match status" value="1"/>
</dbReference>
<sequence>MTEKKFTDSIFMLWSTTPTVMLGKYQEVDTEVNLKYAKQHNINVIRRLSGGGTIYTDEGSCQFTLIRPINKKIIDFSNGMQLITSALHQIGFFVTPDSRNDLIDTNKFKVSGNAQYLTNDRCLHHGSLLFEPNQTVMSNVLHADSVKLKAKGILSVHQRTGNLKQQHPSWSPAKFKHHLNAAIFNSASQIIYHLNQKDEERIDKIAKEKFHNSIVYTPAAQSNYLKKQYFNGAGLVQLRFTLKKNKLTDVHISGDFFSDIDPQKFANVLEGISFDPATVYQVINRILLQFPIVGITANELVALMFDGK</sequence>
<keyword evidence="4 9" id="KW-0436">Ligase</keyword>
<evidence type="ECO:0000313" key="10">
    <source>
        <dbReference type="Proteomes" id="UP000051155"/>
    </source>
</evidence>
<keyword evidence="9" id="KW-0808">Transferase</keyword>
<dbReference type="InterPro" id="IPR004143">
    <property type="entry name" value="BPL_LPL_catalytic"/>
</dbReference>
<evidence type="ECO:0000256" key="5">
    <source>
        <dbReference type="ARBA" id="ARBA00022741"/>
    </source>
</evidence>
<dbReference type="GO" id="GO:0009249">
    <property type="term" value="P:protein lipoylation"/>
    <property type="evidence" value="ECO:0007669"/>
    <property type="project" value="InterPro"/>
</dbReference>
<dbReference type="InterPro" id="IPR004562">
    <property type="entry name" value="LipoylTrfase_LipoateP_Ligase"/>
</dbReference>
<keyword evidence="5" id="KW-0547">Nucleotide-binding</keyword>
<dbReference type="PANTHER" id="PTHR12561:SF3">
    <property type="entry name" value="LIPOYLTRANSFERASE 1, MITOCHONDRIAL"/>
    <property type="match status" value="1"/>
</dbReference>
<dbReference type="CDD" id="cd16443">
    <property type="entry name" value="LplA"/>
    <property type="match status" value="1"/>
</dbReference>
<dbReference type="STRING" id="1423812.FD20_GL001461"/>
<comment type="pathway">
    <text evidence="2">Protein modification; protein lipoylation via exogenous pathway; protein N(6)-(lipoyl)lysine from lipoate: step 1/2.</text>
</comment>
<feature type="domain" description="BPL/LPL catalytic" evidence="8">
    <location>
        <begin position="5"/>
        <end position="191"/>
    </location>
</feature>
<dbReference type="AlphaFoldDB" id="A0A0R1PTW5"/>
<proteinExistence type="predicted"/>
<name>A0A0R1PTW5_9LACO</name>
<dbReference type="Proteomes" id="UP000051155">
    <property type="component" value="Unassembled WGS sequence"/>
</dbReference>
<evidence type="ECO:0000256" key="2">
    <source>
        <dbReference type="ARBA" id="ARBA00005124"/>
    </source>
</evidence>
<dbReference type="PATRIC" id="fig|1423812.3.peg.1550"/>
<evidence type="ECO:0000256" key="6">
    <source>
        <dbReference type="ARBA" id="ARBA00022840"/>
    </source>
</evidence>
<dbReference type="Pfam" id="PF21948">
    <property type="entry name" value="LplA-B_cat"/>
    <property type="match status" value="1"/>
</dbReference>
<gene>
    <name evidence="9" type="ORF">FD20_GL001461</name>
</gene>
<organism evidence="9 10">
    <name type="scientific">Liquorilactobacillus uvarum DSM 19971</name>
    <dbReference type="NCBI Taxonomy" id="1423812"/>
    <lineage>
        <taxon>Bacteria</taxon>
        <taxon>Bacillati</taxon>
        <taxon>Bacillota</taxon>
        <taxon>Bacilli</taxon>
        <taxon>Lactobacillales</taxon>
        <taxon>Lactobacillaceae</taxon>
        <taxon>Liquorilactobacillus</taxon>
    </lineage>
</organism>
<dbReference type="GO" id="GO:0016979">
    <property type="term" value="F:lipoate-protein ligase activity"/>
    <property type="evidence" value="ECO:0007669"/>
    <property type="project" value="UniProtKB-EC"/>
</dbReference>
<evidence type="ECO:0000256" key="7">
    <source>
        <dbReference type="ARBA" id="ARBA00048037"/>
    </source>
</evidence>
<dbReference type="GO" id="GO:0005737">
    <property type="term" value="C:cytoplasm"/>
    <property type="evidence" value="ECO:0007669"/>
    <property type="project" value="TreeGrafter"/>
</dbReference>
<dbReference type="InterPro" id="IPR019491">
    <property type="entry name" value="Lipoate_protein_ligase_C"/>
</dbReference>
<keyword evidence="6" id="KW-0067">ATP-binding</keyword>
<dbReference type="Pfam" id="PF10437">
    <property type="entry name" value="Lip_prot_lig_C"/>
    <property type="match status" value="1"/>
</dbReference>
<dbReference type="PROSITE" id="PS51733">
    <property type="entry name" value="BPL_LPL_CATALYTIC"/>
    <property type="match status" value="1"/>
</dbReference>
<evidence type="ECO:0000256" key="4">
    <source>
        <dbReference type="ARBA" id="ARBA00022598"/>
    </source>
</evidence>
<dbReference type="Gene3D" id="3.30.930.10">
    <property type="entry name" value="Bira Bifunctional Protein, Domain 2"/>
    <property type="match status" value="1"/>
</dbReference>
<dbReference type="UniPathway" id="UPA00537">
    <property type="reaction ID" value="UER00594"/>
</dbReference>
<evidence type="ECO:0000259" key="8">
    <source>
        <dbReference type="PROSITE" id="PS51733"/>
    </source>
</evidence>
<reference evidence="9 10" key="1">
    <citation type="journal article" date="2015" name="Genome Announc.">
        <title>Expanding the biotechnology potential of lactobacilli through comparative genomics of 213 strains and associated genera.</title>
        <authorList>
            <person name="Sun Z."/>
            <person name="Harris H.M."/>
            <person name="McCann A."/>
            <person name="Guo C."/>
            <person name="Argimon S."/>
            <person name="Zhang W."/>
            <person name="Yang X."/>
            <person name="Jeffery I.B."/>
            <person name="Cooney J.C."/>
            <person name="Kagawa T.F."/>
            <person name="Liu W."/>
            <person name="Song Y."/>
            <person name="Salvetti E."/>
            <person name="Wrobel A."/>
            <person name="Rasinkangas P."/>
            <person name="Parkhill J."/>
            <person name="Rea M.C."/>
            <person name="O'Sullivan O."/>
            <person name="Ritari J."/>
            <person name="Douillard F.P."/>
            <person name="Paul Ross R."/>
            <person name="Yang R."/>
            <person name="Briner A.E."/>
            <person name="Felis G.E."/>
            <person name="de Vos W.M."/>
            <person name="Barrangou R."/>
            <person name="Klaenhammer T.R."/>
            <person name="Caufield P.W."/>
            <person name="Cui Y."/>
            <person name="Zhang H."/>
            <person name="O'Toole P.W."/>
        </authorList>
    </citation>
    <scope>NUCLEOTIDE SEQUENCE [LARGE SCALE GENOMIC DNA]</scope>
    <source>
        <strain evidence="9 10">DSM 19971</strain>
    </source>
</reference>
<comment type="caution">
    <text evidence="9">The sequence shown here is derived from an EMBL/GenBank/DDBJ whole genome shotgun (WGS) entry which is preliminary data.</text>
</comment>
<evidence type="ECO:0000256" key="1">
    <source>
        <dbReference type="ARBA" id="ARBA00005085"/>
    </source>
</evidence>
<dbReference type="SUPFAM" id="SSF55681">
    <property type="entry name" value="Class II aaRS and biotin synthetases"/>
    <property type="match status" value="1"/>
</dbReference>
<dbReference type="PANTHER" id="PTHR12561">
    <property type="entry name" value="LIPOATE-PROTEIN LIGASE"/>
    <property type="match status" value="1"/>
</dbReference>
<keyword evidence="10" id="KW-1185">Reference proteome</keyword>
<dbReference type="EC" id="6.3.1.20" evidence="3"/>
<evidence type="ECO:0000313" key="9">
    <source>
        <dbReference type="EMBL" id="KRL36032.1"/>
    </source>
</evidence>
<dbReference type="GO" id="GO:0017118">
    <property type="term" value="F:lipoyltransferase activity"/>
    <property type="evidence" value="ECO:0007669"/>
    <property type="project" value="TreeGrafter"/>
</dbReference>
<comment type="pathway">
    <text evidence="1">Protein modification; protein lipoylation via exogenous pathway; protein N(6)-(lipoyl)lysine from lipoate: step 2/2.</text>
</comment>
<dbReference type="GO" id="GO:0005524">
    <property type="term" value="F:ATP binding"/>
    <property type="evidence" value="ECO:0007669"/>
    <property type="project" value="UniProtKB-KW"/>
</dbReference>
<protein>
    <recommendedName>
        <fullName evidence="3">lipoate--protein ligase</fullName>
        <ecNumber evidence="3">6.3.1.20</ecNumber>
    </recommendedName>
</protein>
<dbReference type="SUPFAM" id="SSF82649">
    <property type="entry name" value="SufE/NifU"/>
    <property type="match status" value="1"/>
</dbReference>
<evidence type="ECO:0000256" key="3">
    <source>
        <dbReference type="ARBA" id="ARBA00012367"/>
    </source>
</evidence>
<dbReference type="InterPro" id="IPR045864">
    <property type="entry name" value="aa-tRNA-synth_II/BPL/LPL"/>
</dbReference>
<dbReference type="EMBL" id="AZEG01000030">
    <property type="protein sequence ID" value="KRL36032.1"/>
    <property type="molecule type" value="Genomic_DNA"/>
</dbReference>